<keyword evidence="5" id="KW-1185">Reference proteome</keyword>
<protein>
    <recommendedName>
        <fullName evidence="3">DDE Tnp4 domain-containing protein</fullName>
    </recommendedName>
</protein>
<dbReference type="Proteomes" id="UP001162156">
    <property type="component" value="Unassembled WGS sequence"/>
</dbReference>
<sequence>MSAKRVNLIIKEHSRFYLGLPEDAYFLVKLLESEAEISHTNIFIILKKIRLNDLYYRLAVDFGLPTASMSRVNKNHLSKLASYFKTLIFWPEANKINLNLPLPFHYRYSKVQSIIDCLEIEIEQPSNSVHQALTWSNYKKTNTLKYLISPTPDDIINFISEGFGGRITDKEIVEASNYLNILPPNCDVMADRGFKGIGGLLNKKNCNLIRPPSVQTGTQCTKQEVKESKRIASLRIHIERVIRRLREFCNTR</sequence>
<reference evidence="4" key="1">
    <citation type="journal article" date="2023" name="Insect Mol. Biol.">
        <title>Genome sequencing provides insights into the evolution of gene families encoding plant cell wall-degrading enzymes in longhorned beetles.</title>
        <authorList>
            <person name="Shin N.R."/>
            <person name="Okamura Y."/>
            <person name="Kirsch R."/>
            <person name="Pauchet Y."/>
        </authorList>
    </citation>
    <scope>NUCLEOTIDE SEQUENCE</scope>
    <source>
        <strain evidence="4">RBIC_L_NR</strain>
    </source>
</reference>
<accession>A0AAV8WX43</accession>
<gene>
    <name evidence="4" type="ORF">NQ314_015928</name>
</gene>
<keyword evidence="2" id="KW-0479">Metal-binding</keyword>
<proteinExistence type="predicted"/>
<dbReference type="AlphaFoldDB" id="A0AAV8WX43"/>
<evidence type="ECO:0000256" key="1">
    <source>
        <dbReference type="ARBA" id="ARBA00001968"/>
    </source>
</evidence>
<comment type="caution">
    <text evidence="4">The sequence shown here is derived from an EMBL/GenBank/DDBJ whole genome shotgun (WGS) entry which is preliminary data.</text>
</comment>
<name>A0AAV8WX43_9CUCU</name>
<evidence type="ECO:0000256" key="2">
    <source>
        <dbReference type="ARBA" id="ARBA00022723"/>
    </source>
</evidence>
<dbReference type="PANTHER" id="PTHR23080">
    <property type="entry name" value="THAP DOMAIN PROTEIN"/>
    <property type="match status" value="1"/>
</dbReference>
<comment type="cofactor">
    <cofactor evidence="1">
        <name>a divalent metal cation</name>
        <dbReference type="ChEBI" id="CHEBI:60240"/>
    </cofactor>
</comment>
<dbReference type="Pfam" id="PF13359">
    <property type="entry name" value="DDE_Tnp_4"/>
    <property type="match status" value="1"/>
</dbReference>
<organism evidence="4 5">
    <name type="scientific">Rhamnusium bicolor</name>
    <dbReference type="NCBI Taxonomy" id="1586634"/>
    <lineage>
        <taxon>Eukaryota</taxon>
        <taxon>Metazoa</taxon>
        <taxon>Ecdysozoa</taxon>
        <taxon>Arthropoda</taxon>
        <taxon>Hexapoda</taxon>
        <taxon>Insecta</taxon>
        <taxon>Pterygota</taxon>
        <taxon>Neoptera</taxon>
        <taxon>Endopterygota</taxon>
        <taxon>Coleoptera</taxon>
        <taxon>Polyphaga</taxon>
        <taxon>Cucujiformia</taxon>
        <taxon>Chrysomeloidea</taxon>
        <taxon>Cerambycidae</taxon>
        <taxon>Lepturinae</taxon>
        <taxon>Rhagiini</taxon>
        <taxon>Rhamnusium</taxon>
    </lineage>
</organism>
<evidence type="ECO:0000313" key="4">
    <source>
        <dbReference type="EMBL" id="KAJ8931195.1"/>
    </source>
</evidence>
<evidence type="ECO:0000259" key="3">
    <source>
        <dbReference type="Pfam" id="PF13359"/>
    </source>
</evidence>
<dbReference type="InterPro" id="IPR027806">
    <property type="entry name" value="HARBI1_dom"/>
</dbReference>
<dbReference type="GO" id="GO:0046872">
    <property type="term" value="F:metal ion binding"/>
    <property type="evidence" value="ECO:0007669"/>
    <property type="project" value="UniProtKB-KW"/>
</dbReference>
<evidence type="ECO:0000313" key="5">
    <source>
        <dbReference type="Proteomes" id="UP001162156"/>
    </source>
</evidence>
<dbReference type="EMBL" id="JANEYF010004438">
    <property type="protein sequence ID" value="KAJ8931195.1"/>
    <property type="molecule type" value="Genomic_DNA"/>
</dbReference>
<dbReference type="PANTHER" id="PTHR23080:SF144">
    <property type="entry name" value="SPINDLE AND KINETOCHORE ASSOCIATED COMPLEX SUBUNIT 3"/>
    <property type="match status" value="1"/>
</dbReference>
<feature type="domain" description="DDE Tnp4" evidence="3">
    <location>
        <begin position="115"/>
        <end position="248"/>
    </location>
</feature>